<dbReference type="SUPFAM" id="SSF53335">
    <property type="entry name" value="S-adenosyl-L-methionine-dependent methyltransferases"/>
    <property type="match status" value="1"/>
</dbReference>
<dbReference type="PANTHER" id="PTHR45036">
    <property type="entry name" value="METHYLTRANSFERASE LIKE 7B"/>
    <property type="match status" value="1"/>
</dbReference>
<dbReference type="AlphaFoldDB" id="A0A0G0CAV7"/>
<evidence type="ECO:0000259" key="1">
    <source>
        <dbReference type="Pfam" id="PF08241"/>
    </source>
</evidence>
<protein>
    <recommendedName>
        <fullName evidence="1">Methyltransferase type 11 domain-containing protein</fullName>
    </recommendedName>
</protein>
<dbReference type="InterPro" id="IPR029063">
    <property type="entry name" value="SAM-dependent_MTases_sf"/>
</dbReference>
<dbReference type="PANTHER" id="PTHR45036:SF1">
    <property type="entry name" value="METHYLTRANSFERASE LIKE 7A"/>
    <property type="match status" value="1"/>
</dbReference>
<sequence>MKLFKNPKLTKLSIEYYKTYYSGVTRNWKKLSKDVLNIEKANEKITQIEKAVGTIKGKKILEIGCGFGLFLGNTFQKGADCYGIEPDKFAYEGAKIVLKKYGVKEERVVHGIGEKLPFKDNSFDIVTSVMVLEHAQNPELIIKEAVRVTRPKGKLYFVAPNYNSFWEGHYGVLWFPLLSKTLARIYVKLLGRDVEFLDEINFTTPKKVIAMFKKTHKVRIFSTGEGVWVERMKNLNFNAWGQTNSLKNKLRLLKTFRLTYLAISLGKMFQFYYPIIIVAEKKA</sequence>
<reference evidence="2 3" key="1">
    <citation type="journal article" date="2015" name="Nature">
        <title>rRNA introns, odd ribosomes, and small enigmatic genomes across a large radiation of phyla.</title>
        <authorList>
            <person name="Brown C.T."/>
            <person name="Hug L.A."/>
            <person name="Thomas B.C."/>
            <person name="Sharon I."/>
            <person name="Castelle C.J."/>
            <person name="Singh A."/>
            <person name="Wilkins M.J."/>
            <person name="Williams K.H."/>
            <person name="Banfield J.F."/>
        </authorList>
    </citation>
    <scope>NUCLEOTIDE SEQUENCE [LARGE SCALE GENOMIC DNA]</scope>
</reference>
<name>A0A0G0CAV7_9BACT</name>
<dbReference type="GO" id="GO:0008757">
    <property type="term" value="F:S-adenosylmethionine-dependent methyltransferase activity"/>
    <property type="evidence" value="ECO:0007669"/>
    <property type="project" value="InterPro"/>
</dbReference>
<evidence type="ECO:0000313" key="2">
    <source>
        <dbReference type="EMBL" id="KKP48330.1"/>
    </source>
</evidence>
<proteinExistence type="predicted"/>
<dbReference type="InterPro" id="IPR013216">
    <property type="entry name" value="Methyltransf_11"/>
</dbReference>
<dbReference type="EMBL" id="LBOZ01000001">
    <property type="protein sequence ID" value="KKP48330.1"/>
    <property type="molecule type" value="Genomic_DNA"/>
</dbReference>
<accession>A0A0G0CAV7</accession>
<gene>
    <name evidence="2" type="ORF">UR38_C0001G0126</name>
</gene>
<evidence type="ECO:0000313" key="3">
    <source>
        <dbReference type="Proteomes" id="UP000033995"/>
    </source>
</evidence>
<dbReference type="CDD" id="cd02440">
    <property type="entry name" value="AdoMet_MTases"/>
    <property type="match status" value="1"/>
</dbReference>
<dbReference type="Pfam" id="PF08241">
    <property type="entry name" value="Methyltransf_11"/>
    <property type="match status" value="1"/>
</dbReference>
<dbReference type="InterPro" id="IPR052356">
    <property type="entry name" value="Thiol_S-MT"/>
</dbReference>
<dbReference type="Proteomes" id="UP000033995">
    <property type="component" value="Unassembled WGS sequence"/>
</dbReference>
<dbReference type="Gene3D" id="3.40.50.150">
    <property type="entry name" value="Vaccinia Virus protein VP39"/>
    <property type="match status" value="1"/>
</dbReference>
<organism evidence="2 3">
    <name type="scientific">Candidatus Woesebacteria bacterium GW2011_GWA2_33_28</name>
    <dbReference type="NCBI Taxonomy" id="1618561"/>
    <lineage>
        <taxon>Bacteria</taxon>
        <taxon>Candidatus Woeseibacteriota</taxon>
    </lineage>
</organism>
<comment type="caution">
    <text evidence="2">The sequence shown here is derived from an EMBL/GenBank/DDBJ whole genome shotgun (WGS) entry which is preliminary data.</text>
</comment>
<feature type="domain" description="Methyltransferase type 11" evidence="1">
    <location>
        <begin position="61"/>
        <end position="157"/>
    </location>
</feature>